<feature type="coiled-coil region" evidence="1">
    <location>
        <begin position="2"/>
        <end position="361"/>
    </location>
</feature>
<feature type="region of interest" description="Disordered" evidence="2">
    <location>
        <begin position="475"/>
        <end position="497"/>
    </location>
</feature>
<protein>
    <submittedName>
        <fullName evidence="4">Uncharacterized protein</fullName>
    </submittedName>
</protein>
<feature type="compositionally biased region" description="Polar residues" evidence="2">
    <location>
        <begin position="475"/>
        <end position="486"/>
    </location>
</feature>
<feature type="transmembrane region" description="Helical" evidence="3">
    <location>
        <begin position="709"/>
        <end position="729"/>
    </location>
</feature>
<dbReference type="GeneTree" id="ENSGT00730000111007"/>
<organism evidence="4">
    <name type="scientific">Petromyzon marinus</name>
    <name type="common">Sea lamprey</name>
    <dbReference type="NCBI Taxonomy" id="7757"/>
    <lineage>
        <taxon>Eukaryota</taxon>
        <taxon>Metazoa</taxon>
        <taxon>Chordata</taxon>
        <taxon>Craniata</taxon>
        <taxon>Vertebrata</taxon>
        <taxon>Cyclostomata</taxon>
        <taxon>Hyperoartia</taxon>
        <taxon>Petromyzontiformes</taxon>
        <taxon>Petromyzontidae</taxon>
        <taxon>Petromyzon</taxon>
    </lineage>
</organism>
<keyword evidence="3" id="KW-1133">Transmembrane helix</keyword>
<evidence type="ECO:0000313" key="4">
    <source>
        <dbReference type="Ensembl" id="ENSPMAP00000006012.1"/>
    </source>
</evidence>
<sequence>EKEALEMELVDSNRRIHEVSEALQRLQSEVEKREADFAEMAMLREAEEEKEQVVRERQQTQTRVAREFEERLRTVERGSEGTRGRAKELQELLREKQQELSQFQRDCIKYQQRITGLEKTVKALEVVRNDVQNELSAARFRLSGAAEEKARLEAELSECKINLDDTQSEVARVLAENDRVKEEMQKKEEQLKTQLKRREEEVERKLAAEREKQRKDLQNLHEQMEMAEDELKQLKDRSDNLAEISENAKKTMDELRASQELLQEDVHQKEKELQRLMLACDELQTDVQNQRQLTEQLEGVIASKEEAISRLLVTKESEELRHQADKLEAANEEKLKAERELQKMADRLTSMEAKVKKAYEDKIYCKLWELRGLREQYVRIGEESGDIPHLRAEMHDLKQQAMAQQALQGAHREEMSILQVQVSHMRSDNEALLAENQAMKEQFLATLADRDSRIAELQRFCQELRSQSEHSKITSMTCKSWGSPHQTAADGGDGSTPEEVLRLQSELQRCLQELHQKELRLQQLNNKLLVAVEERNVLTGQLKSRSLSLRDAQQRLSDVQGRYRGLESECQALRHSLHHGDNVPPGAPQERASARLEVDPAEVAELQRRLTETEQLHDTSHQERSRLEETLNEERERRVAAEEALLELEEKMNRYGWRSVNTPLQFPCNIRPRVSSPQMRGGGWWCRRWLGGRAAYCSRLLRSRPLARVALLCYLLVLHAAVLMCYLGLL</sequence>
<dbReference type="Ensembl" id="ENSPMAT00000006040.1">
    <property type="protein sequence ID" value="ENSPMAP00000006012.1"/>
    <property type="gene ID" value="ENSPMAG00000005455.1"/>
</dbReference>
<evidence type="ECO:0000256" key="3">
    <source>
        <dbReference type="SAM" id="Phobius"/>
    </source>
</evidence>
<evidence type="ECO:0000256" key="1">
    <source>
        <dbReference type="SAM" id="Coils"/>
    </source>
</evidence>
<keyword evidence="3" id="KW-0472">Membrane</keyword>
<dbReference type="PANTHER" id="PTHR18887">
    <property type="entry name" value="GOLGI-ASSOCIATED PROTEIN GCP360-RELATED"/>
    <property type="match status" value="1"/>
</dbReference>
<feature type="coiled-coil region" evidence="1">
    <location>
        <begin position="500"/>
        <end position="569"/>
    </location>
</feature>
<dbReference type="GO" id="GO:0005794">
    <property type="term" value="C:Golgi apparatus"/>
    <property type="evidence" value="ECO:0007669"/>
    <property type="project" value="InterPro"/>
</dbReference>
<accession>S4RLC6</accession>
<dbReference type="PANTHER" id="PTHR18887:SF5">
    <property type="entry name" value="GOLGIN SUBFAMILY B MEMBER 1-LIKE"/>
    <property type="match status" value="1"/>
</dbReference>
<keyword evidence="3" id="KW-0812">Transmembrane</keyword>
<proteinExistence type="predicted"/>
<evidence type="ECO:0000256" key="2">
    <source>
        <dbReference type="SAM" id="MobiDB-lite"/>
    </source>
</evidence>
<feature type="region of interest" description="Disordered" evidence="2">
    <location>
        <begin position="611"/>
        <end position="633"/>
    </location>
</feature>
<dbReference type="HOGENOM" id="CLU_379748_0_0_1"/>
<reference evidence="4" key="1">
    <citation type="submission" date="2025-08" db="UniProtKB">
        <authorList>
            <consortium name="Ensembl"/>
        </authorList>
    </citation>
    <scope>IDENTIFICATION</scope>
</reference>
<dbReference type="InterPro" id="IPR026202">
    <property type="entry name" value="GOLGB1"/>
</dbReference>
<reference evidence="4" key="2">
    <citation type="submission" date="2025-09" db="UniProtKB">
        <authorList>
            <consortium name="Ensembl"/>
        </authorList>
    </citation>
    <scope>IDENTIFICATION</scope>
</reference>
<dbReference type="AlphaFoldDB" id="S4RLC6"/>
<keyword evidence="1" id="KW-0175">Coiled coil</keyword>
<name>S4RLC6_PETMA</name>